<dbReference type="RefSeq" id="WP_100143673.1">
    <property type="nucleotide sequence ID" value="NZ_BMKO01000001.1"/>
</dbReference>
<protein>
    <recommendedName>
        <fullName evidence="3">DUF87 domain-containing protein</fullName>
    </recommendedName>
</protein>
<dbReference type="InterPro" id="IPR027417">
    <property type="entry name" value="P-loop_NTPase"/>
</dbReference>
<organism evidence="1 2">
    <name type="scientific">Shewanella carassii</name>
    <dbReference type="NCBI Taxonomy" id="1987584"/>
    <lineage>
        <taxon>Bacteria</taxon>
        <taxon>Pseudomonadati</taxon>
        <taxon>Pseudomonadota</taxon>
        <taxon>Gammaproteobacteria</taxon>
        <taxon>Alteromonadales</taxon>
        <taxon>Shewanellaceae</taxon>
        <taxon>Shewanella</taxon>
    </lineage>
</organism>
<evidence type="ECO:0008006" key="3">
    <source>
        <dbReference type="Google" id="ProtNLM"/>
    </source>
</evidence>
<dbReference type="SUPFAM" id="SSF52540">
    <property type="entry name" value="P-loop containing nucleoside triphosphate hydrolases"/>
    <property type="match status" value="1"/>
</dbReference>
<dbReference type="Gene3D" id="3.40.50.300">
    <property type="entry name" value="P-loop containing nucleotide triphosphate hydrolases"/>
    <property type="match status" value="2"/>
</dbReference>
<reference evidence="2" key="1">
    <citation type="journal article" date="2019" name="Int. J. Syst. Evol. Microbiol.">
        <title>The Global Catalogue of Microorganisms (GCM) 10K type strain sequencing project: providing services to taxonomists for standard genome sequencing and annotation.</title>
        <authorList>
            <consortium name="The Broad Institute Genomics Platform"/>
            <consortium name="The Broad Institute Genome Sequencing Center for Infectious Disease"/>
            <person name="Wu L."/>
            <person name="Ma J."/>
        </authorList>
    </citation>
    <scope>NUCLEOTIDE SEQUENCE [LARGE SCALE GENOMIC DNA]</scope>
    <source>
        <strain evidence="2">CGMCC 1.16033</strain>
    </source>
</reference>
<evidence type="ECO:0000313" key="1">
    <source>
        <dbReference type="EMBL" id="GGE65528.1"/>
    </source>
</evidence>
<accession>A0ABQ1SUR2</accession>
<dbReference type="Proteomes" id="UP000606498">
    <property type="component" value="Unassembled WGS sequence"/>
</dbReference>
<dbReference type="EMBL" id="BMKO01000001">
    <property type="protein sequence ID" value="GGE65528.1"/>
    <property type="molecule type" value="Genomic_DNA"/>
</dbReference>
<gene>
    <name evidence="1" type="ORF">GCM10011520_02870</name>
</gene>
<name>A0ABQ1SUR2_9GAMM</name>
<comment type="caution">
    <text evidence="1">The sequence shown here is derived from an EMBL/GenBank/DDBJ whole genome shotgun (WGS) entry which is preliminary data.</text>
</comment>
<sequence>MRKPRIDTSRRADLRLVSGGTGSGKSSYVKAEIKRLKPSRLLIWDPVDEYGELADVRITSPRELADLLKRYPHGALRVRFVAEGRELFEFWSACAFAWCNACLVAEELADVTTAGKAPPHWGQVVRRGRARGLAPIFALTQRPSESDKTTVGNATTTRVGRLNRANDRAYMAKELDIAVSALTGLKPLEYVERDGYTGEVFQGRLGGRKRVQVPTLSG</sequence>
<keyword evidence="2" id="KW-1185">Reference proteome</keyword>
<proteinExistence type="predicted"/>
<evidence type="ECO:0000313" key="2">
    <source>
        <dbReference type="Proteomes" id="UP000606498"/>
    </source>
</evidence>